<name>A0ABU3EUI7_9ENTE</name>
<keyword evidence="2" id="KW-0813">Transport</keyword>
<dbReference type="PROSITE" id="PS50850">
    <property type="entry name" value="MFS"/>
    <property type="match status" value="1"/>
</dbReference>
<dbReference type="InterPro" id="IPR036259">
    <property type="entry name" value="MFS_trans_sf"/>
</dbReference>
<feature type="transmembrane region" description="Helical" evidence="6">
    <location>
        <begin position="55"/>
        <end position="75"/>
    </location>
</feature>
<feature type="transmembrane region" description="Helical" evidence="6">
    <location>
        <begin position="317"/>
        <end position="350"/>
    </location>
</feature>
<proteinExistence type="predicted"/>
<keyword evidence="5 6" id="KW-0472">Membrane</keyword>
<evidence type="ECO:0000313" key="8">
    <source>
        <dbReference type="EMBL" id="MDT2598530.1"/>
    </source>
</evidence>
<evidence type="ECO:0000313" key="9">
    <source>
        <dbReference type="Proteomes" id="UP001252875"/>
    </source>
</evidence>
<evidence type="ECO:0000256" key="4">
    <source>
        <dbReference type="ARBA" id="ARBA00022989"/>
    </source>
</evidence>
<feature type="domain" description="Major facilitator superfamily (MFS) profile" evidence="7">
    <location>
        <begin position="18"/>
        <end position="432"/>
    </location>
</feature>
<gene>
    <name evidence="8" type="ORF">P7D85_02015</name>
</gene>
<feature type="transmembrane region" description="Helical" evidence="6">
    <location>
        <begin position="408"/>
        <end position="428"/>
    </location>
</feature>
<evidence type="ECO:0000256" key="3">
    <source>
        <dbReference type="ARBA" id="ARBA00022692"/>
    </source>
</evidence>
<dbReference type="PROSITE" id="PS51257">
    <property type="entry name" value="PROKAR_LIPOPROTEIN"/>
    <property type="match status" value="1"/>
</dbReference>
<comment type="subcellular location">
    <subcellularLocation>
        <location evidence="1">Cell membrane</location>
        <topology evidence="1">Multi-pass membrane protein</topology>
    </subcellularLocation>
</comment>
<protein>
    <submittedName>
        <fullName evidence="8">MFS transporter</fullName>
    </submittedName>
</protein>
<feature type="transmembrane region" description="Helical" evidence="6">
    <location>
        <begin position="172"/>
        <end position="191"/>
    </location>
</feature>
<evidence type="ECO:0000256" key="1">
    <source>
        <dbReference type="ARBA" id="ARBA00004651"/>
    </source>
</evidence>
<feature type="transmembrane region" description="Helical" evidence="6">
    <location>
        <begin position="149"/>
        <end position="165"/>
    </location>
</feature>
<feature type="transmembrane region" description="Helical" evidence="6">
    <location>
        <begin position="385"/>
        <end position="402"/>
    </location>
</feature>
<dbReference type="PANTHER" id="PTHR23508">
    <property type="entry name" value="CARBOXYLIC ACID TRANSPORTER PROTEIN HOMOLOG"/>
    <property type="match status" value="1"/>
</dbReference>
<dbReference type="InterPro" id="IPR020846">
    <property type="entry name" value="MFS_dom"/>
</dbReference>
<evidence type="ECO:0000256" key="2">
    <source>
        <dbReference type="ARBA" id="ARBA00022448"/>
    </source>
</evidence>
<dbReference type="SUPFAM" id="SSF103473">
    <property type="entry name" value="MFS general substrate transporter"/>
    <property type="match status" value="1"/>
</dbReference>
<dbReference type="EMBL" id="JARPYI010000001">
    <property type="protein sequence ID" value="MDT2598530.1"/>
    <property type="molecule type" value="Genomic_DNA"/>
</dbReference>
<evidence type="ECO:0000256" key="5">
    <source>
        <dbReference type="ARBA" id="ARBA00023136"/>
    </source>
</evidence>
<comment type="caution">
    <text evidence="8">The sequence shown here is derived from an EMBL/GenBank/DDBJ whole genome shotgun (WGS) entry which is preliminary data.</text>
</comment>
<keyword evidence="9" id="KW-1185">Reference proteome</keyword>
<organism evidence="8 9">
    <name type="scientific">Enterococcus hulanensis</name>
    <dbReference type="NCBI Taxonomy" id="2559929"/>
    <lineage>
        <taxon>Bacteria</taxon>
        <taxon>Bacillati</taxon>
        <taxon>Bacillota</taxon>
        <taxon>Bacilli</taxon>
        <taxon>Lactobacillales</taxon>
        <taxon>Enterococcaceae</taxon>
        <taxon>Enterococcus</taxon>
    </lineage>
</organism>
<feature type="transmembrane region" description="Helical" evidence="6">
    <location>
        <begin position="21"/>
        <end position="43"/>
    </location>
</feature>
<reference evidence="8 9" key="1">
    <citation type="submission" date="2023-03" db="EMBL/GenBank/DDBJ databases">
        <authorList>
            <person name="Shen W."/>
            <person name="Cai J."/>
        </authorList>
    </citation>
    <scope>NUCLEOTIDE SEQUENCE [LARGE SCALE GENOMIC DNA]</scope>
    <source>
        <strain evidence="8 9">D6-4</strain>
    </source>
</reference>
<keyword evidence="4 6" id="KW-1133">Transmembrane helix</keyword>
<dbReference type="RefSeq" id="WP_311821184.1">
    <property type="nucleotide sequence ID" value="NZ_JARPYF010000001.1"/>
</dbReference>
<feature type="transmembrane region" description="Helical" evidence="6">
    <location>
        <begin position="87"/>
        <end position="114"/>
    </location>
</feature>
<dbReference type="Gene3D" id="1.20.1250.20">
    <property type="entry name" value="MFS general substrate transporter like domains"/>
    <property type="match status" value="1"/>
</dbReference>
<dbReference type="Pfam" id="PF07690">
    <property type="entry name" value="MFS_1"/>
    <property type="match status" value="1"/>
</dbReference>
<feature type="transmembrane region" description="Helical" evidence="6">
    <location>
        <begin position="247"/>
        <end position="265"/>
    </location>
</feature>
<dbReference type="InterPro" id="IPR011701">
    <property type="entry name" value="MFS"/>
</dbReference>
<feature type="transmembrane region" description="Helical" evidence="6">
    <location>
        <begin position="286"/>
        <end position="305"/>
    </location>
</feature>
<evidence type="ECO:0000259" key="7">
    <source>
        <dbReference type="PROSITE" id="PS50850"/>
    </source>
</evidence>
<sequence length="453" mass="48454">MSKKNDSTNSLVKRYSPLATAAGIGSMLGSGCIVGLSATIPVWQKGLELTTGQVGILSGGLTFAIAFGSMFAGNISKGFGLIRSFNWLNLFYAIGAAICIFSNSFLMLLAGVIIMGASSGADLPISLTVVSHDAPDETTSAKLVSSTQIFWQIGVFISYICSFLLSGIEGVLGARIVFAILFGFAVVTWLWRTLSAKFKTFHEEGYARQAANKTITEQGQAANKTITEQGQEVSFKTVLFGQNKNKYLGFFLAIITFYVCWNLLANTWGQFQTYALTNAGATQTQATGLGIVLNIVSLATTIIFASISGGKFRNKAFFIGAFVQFAAMVGMALIGGGAGFIALAITIAFYNFGNPLAGEAIYKVWTQESFPAETRASLQGFINGFSRLCCGLFAFVTPYLVMPDRIQSSMIGFAGIVLLATIAGIVMMRLQKKYGTSENHNVEAIQDTDVTVQ</sequence>
<keyword evidence="3 6" id="KW-0812">Transmembrane</keyword>
<accession>A0ABU3EUI7</accession>
<evidence type="ECO:0000256" key="6">
    <source>
        <dbReference type="SAM" id="Phobius"/>
    </source>
</evidence>
<dbReference type="PANTHER" id="PTHR23508:SF10">
    <property type="entry name" value="CARBOXYLIC ACID TRANSPORTER PROTEIN HOMOLOG"/>
    <property type="match status" value="1"/>
</dbReference>
<dbReference type="Proteomes" id="UP001252875">
    <property type="component" value="Unassembled WGS sequence"/>
</dbReference>